<keyword evidence="3" id="KW-0804">Transcription</keyword>
<dbReference type="KEGG" id="nod:FOH10_23410"/>
<dbReference type="InterPro" id="IPR000792">
    <property type="entry name" value="Tscrpt_reg_LuxR_C"/>
</dbReference>
<dbReference type="PANTHER" id="PTHR44688">
    <property type="entry name" value="DNA-BINDING TRANSCRIPTIONAL ACTIVATOR DEVR_DOSR"/>
    <property type="match status" value="1"/>
</dbReference>
<gene>
    <name evidence="5" type="ORF">FOH10_23410</name>
</gene>
<dbReference type="PROSITE" id="PS50043">
    <property type="entry name" value="HTH_LUXR_2"/>
    <property type="match status" value="1"/>
</dbReference>
<organism evidence="5 6">
    <name type="scientific">Nocardia otitidiscaviarum</name>
    <dbReference type="NCBI Taxonomy" id="1823"/>
    <lineage>
        <taxon>Bacteria</taxon>
        <taxon>Bacillati</taxon>
        <taxon>Actinomycetota</taxon>
        <taxon>Actinomycetes</taxon>
        <taxon>Mycobacteriales</taxon>
        <taxon>Nocardiaceae</taxon>
        <taxon>Nocardia</taxon>
    </lineage>
</organism>
<sequence length="309" mass="33197">MTTLSRLIRSRSGGLGTRAYAHGRTQFWSIRRRSSRHLSSAPSSEADMQLTRGSGLETRICPNISVVTGARLSSQTRRTLVVASEFPFVHDDFERAVASVTNLTLAGRSTCGEVVEQVVRCRPDIVLLDASVEVPRDLPALTRRLRALDHPPLIALLVARGVPRSATEHPDVLLAADFGPPAVLHALKLVASGVMVAAAPPHRTPLTPAIADPDARRRLATLTEREREILLLIVDGLSNREVGARLFISPDTVKDHVSRILTKLGVASRIEAAVVAVRANLCRATGLDATGTRGRGRGGRAVRAVASRA</sequence>
<keyword evidence="2" id="KW-0238">DNA-binding</keyword>
<dbReference type="SUPFAM" id="SSF46894">
    <property type="entry name" value="C-terminal effector domain of the bipartite response regulators"/>
    <property type="match status" value="1"/>
</dbReference>
<dbReference type="PANTHER" id="PTHR44688:SF16">
    <property type="entry name" value="DNA-BINDING TRANSCRIPTIONAL ACTIVATOR DEVR_DOSR"/>
    <property type="match status" value="1"/>
</dbReference>
<protein>
    <submittedName>
        <fullName evidence="5">Response regulator transcription factor</fullName>
    </submittedName>
</protein>
<accession>A0A516NQP0</accession>
<proteinExistence type="predicted"/>
<name>A0A516NQP0_9NOCA</name>
<dbReference type="CDD" id="cd06170">
    <property type="entry name" value="LuxR_C_like"/>
    <property type="match status" value="1"/>
</dbReference>
<dbReference type="PROSITE" id="PS00622">
    <property type="entry name" value="HTH_LUXR_1"/>
    <property type="match status" value="1"/>
</dbReference>
<keyword evidence="1" id="KW-0805">Transcription regulation</keyword>
<evidence type="ECO:0000256" key="3">
    <source>
        <dbReference type="ARBA" id="ARBA00023163"/>
    </source>
</evidence>
<dbReference type="GO" id="GO:0006355">
    <property type="term" value="P:regulation of DNA-templated transcription"/>
    <property type="evidence" value="ECO:0007669"/>
    <property type="project" value="InterPro"/>
</dbReference>
<dbReference type="AlphaFoldDB" id="A0A516NQP0"/>
<evidence type="ECO:0000313" key="6">
    <source>
        <dbReference type="Proteomes" id="UP000317039"/>
    </source>
</evidence>
<evidence type="ECO:0000313" key="5">
    <source>
        <dbReference type="EMBL" id="QDP81221.1"/>
    </source>
</evidence>
<feature type="domain" description="HTH luxR-type" evidence="4">
    <location>
        <begin position="215"/>
        <end position="280"/>
    </location>
</feature>
<dbReference type="Gene3D" id="3.40.50.2300">
    <property type="match status" value="1"/>
</dbReference>
<reference evidence="5 6" key="1">
    <citation type="submission" date="2019-07" db="EMBL/GenBank/DDBJ databases">
        <title>Complete Genome Sequence and Methylome Analysis of Nocardia otitidis-caviarum NEB252.</title>
        <authorList>
            <person name="Fomenkov A."/>
            <person name="Anton B.P."/>
            <person name="Vincze T."/>
            <person name="Roberts R.J."/>
        </authorList>
    </citation>
    <scope>NUCLEOTIDE SEQUENCE [LARGE SCALE GENOMIC DNA]</scope>
    <source>
        <strain evidence="5 6">NEB252</strain>
    </source>
</reference>
<dbReference type="SMART" id="SM00421">
    <property type="entry name" value="HTH_LUXR"/>
    <property type="match status" value="1"/>
</dbReference>
<dbReference type="InterPro" id="IPR016032">
    <property type="entry name" value="Sig_transdc_resp-reg_C-effctor"/>
</dbReference>
<dbReference type="EMBL" id="CP041695">
    <property type="protein sequence ID" value="QDP81221.1"/>
    <property type="molecule type" value="Genomic_DNA"/>
</dbReference>
<dbReference type="Pfam" id="PF00196">
    <property type="entry name" value="GerE"/>
    <property type="match status" value="1"/>
</dbReference>
<evidence type="ECO:0000256" key="2">
    <source>
        <dbReference type="ARBA" id="ARBA00023125"/>
    </source>
</evidence>
<dbReference type="PRINTS" id="PR00038">
    <property type="entry name" value="HTHLUXR"/>
</dbReference>
<evidence type="ECO:0000259" key="4">
    <source>
        <dbReference type="PROSITE" id="PS50043"/>
    </source>
</evidence>
<dbReference type="Proteomes" id="UP000317039">
    <property type="component" value="Chromosome"/>
</dbReference>
<dbReference type="GO" id="GO:0003677">
    <property type="term" value="F:DNA binding"/>
    <property type="evidence" value="ECO:0007669"/>
    <property type="project" value="UniProtKB-KW"/>
</dbReference>
<evidence type="ECO:0000256" key="1">
    <source>
        <dbReference type="ARBA" id="ARBA00023015"/>
    </source>
</evidence>